<sequence length="151" mass="17708">MSPLNSILHRWHRLLNLQRQSKAWYCDRLREELAELRAAKTPLERLSESSDVFFTLSRSRHDGFPTRSLPPLSSSRHALVYAYFLGKFTSRWTFYRVAARLSGSTAWRSVRECVNPAKDSKTAEVAARNNVDPIKFRRVCQRLRRWSPLFP</sequence>
<gene>
    <name evidence="1" type="ORF">F5X68DRAFT_230587</name>
</gene>
<reference evidence="1" key="1">
    <citation type="journal article" date="2021" name="Nat. Commun.">
        <title>Genetic determinants of endophytism in the Arabidopsis root mycobiome.</title>
        <authorList>
            <person name="Mesny F."/>
            <person name="Miyauchi S."/>
            <person name="Thiergart T."/>
            <person name="Pickel B."/>
            <person name="Atanasova L."/>
            <person name="Karlsson M."/>
            <person name="Huettel B."/>
            <person name="Barry K.W."/>
            <person name="Haridas S."/>
            <person name="Chen C."/>
            <person name="Bauer D."/>
            <person name="Andreopoulos W."/>
            <person name="Pangilinan J."/>
            <person name="LaButti K."/>
            <person name="Riley R."/>
            <person name="Lipzen A."/>
            <person name="Clum A."/>
            <person name="Drula E."/>
            <person name="Henrissat B."/>
            <person name="Kohler A."/>
            <person name="Grigoriev I.V."/>
            <person name="Martin F.M."/>
            <person name="Hacquard S."/>
        </authorList>
    </citation>
    <scope>NUCLEOTIDE SEQUENCE</scope>
    <source>
        <strain evidence="1">MPI-SDFR-AT-0117</strain>
    </source>
</reference>
<evidence type="ECO:0000313" key="1">
    <source>
        <dbReference type="EMBL" id="KAH6688925.1"/>
    </source>
</evidence>
<comment type="caution">
    <text evidence="1">The sequence shown here is derived from an EMBL/GenBank/DDBJ whole genome shotgun (WGS) entry which is preliminary data.</text>
</comment>
<accession>A0A9P9A9G1</accession>
<protein>
    <submittedName>
        <fullName evidence="1">Uncharacterized protein</fullName>
    </submittedName>
</protein>
<keyword evidence="2" id="KW-1185">Reference proteome</keyword>
<dbReference type="AlphaFoldDB" id="A0A9P9A9G1"/>
<dbReference type="Proteomes" id="UP000770015">
    <property type="component" value="Unassembled WGS sequence"/>
</dbReference>
<evidence type="ECO:0000313" key="2">
    <source>
        <dbReference type="Proteomes" id="UP000770015"/>
    </source>
</evidence>
<dbReference type="OrthoDB" id="3582307at2759"/>
<name>A0A9P9A9G1_9PEZI</name>
<organism evidence="1 2">
    <name type="scientific">Plectosphaerella plurivora</name>
    <dbReference type="NCBI Taxonomy" id="936078"/>
    <lineage>
        <taxon>Eukaryota</taxon>
        <taxon>Fungi</taxon>
        <taxon>Dikarya</taxon>
        <taxon>Ascomycota</taxon>
        <taxon>Pezizomycotina</taxon>
        <taxon>Sordariomycetes</taxon>
        <taxon>Hypocreomycetidae</taxon>
        <taxon>Glomerellales</taxon>
        <taxon>Plectosphaerellaceae</taxon>
        <taxon>Plectosphaerella</taxon>
    </lineage>
</organism>
<dbReference type="EMBL" id="JAGSXJ010000008">
    <property type="protein sequence ID" value="KAH6688925.1"/>
    <property type="molecule type" value="Genomic_DNA"/>
</dbReference>
<proteinExistence type="predicted"/>